<evidence type="ECO:0008006" key="4">
    <source>
        <dbReference type="Google" id="ProtNLM"/>
    </source>
</evidence>
<organism evidence="2 3">
    <name type="scientific">Ohtaekwangia koreensis</name>
    <dbReference type="NCBI Taxonomy" id="688867"/>
    <lineage>
        <taxon>Bacteria</taxon>
        <taxon>Pseudomonadati</taxon>
        <taxon>Bacteroidota</taxon>
        <taxon>Cytophagia</taxon>
        <taxon>Cytophagales</taxon>
        <taxon>Fulvivirgaceae</taxon>
        <taxon>Ohtaekwangia</taxon>
    </lineage>
</organism>
<feature type="chain" id="PRO_5012346246" description="Lipocalin-like domain-containing protein" evidence="1">
    <location>
        <begin position="20"/>
        <end position="140"/>
    </location>
</feature>
<dbReference type="Proteomes" id="UP000190961">
    <property type="component" value="Unassembled WGS sequence"/>
</dbReference>
<proteinExistence type="predicted"/>
<evidence type="ECO:0000313" key="2">
    <source>
        <dbReference type="EMBL" id="SKC46113.1"/>
    </source>
</evidence>
<evidence type="ECO:0000256" key="1">
    <source>
        <dbReference type="SAM" id="SignalP"/>
    </source>
</evidence>
<name>A0A1T5J4E6_9BACT</name>
<keyword evidence="1" id="KW-0732">Signal</keyword>
<dbReference type="STRING" id="688867.SAMN05660236_0729"/>
<evidence type="ECO:0000313" key="3">
    <source>
        <dbReference type="Proteomes" id="UP000190961"/>
    </source>
</evidence>
<dbReference type="AlphaFoldDB" id="A0A1T5J4E6"/>
<sequence>MYRYIYVICIFFCWQNLYAQTELSGFWLVDFQKTIDMMSEGNRKEYDSLREEQRNRLFENFSTRTFLFKDSGAVEISWIASGNKGSVAGSWILKGSELSIIYAKGYKSVYSIQTMEEDSLILTMKTSPGIFTKLFLSRGK</sequence>
<reference evidence="2 3" key="1">
    <citation type="submission" date="2017-02" db="EMBL/GenBank/DDBJ databases">
        <authorList>
            <person name="Peterson S.W."/>
        </authorList>
    </citation>
    <scope>NUCLEOTIDE SEQUENCE [LARGE SCALE GENOMIC DNA]</scope>
    <source>
        <strain evidence="2 3">DSM 25262</strain>
    </source>
</reference>
<dbReference type="EMBL" id="FUZU01000001">
    <property type="protein sequence ID" value="SKC46113.1"/>
    <property type="molecule type" value="Genomic_DNA"/>
</dbReference>
<keyword evidence="3" id="KW-1185">Reference proteome</keyword>
<gene>
    <name evidence="2" type="ORF">SAMN05660236_0729</name>
</gene>
<protein>
    <recommendedName>
        <fullName evidence="4">Lipocalin-like domain-containing protein</fullName>
    </recommendedName>
</protein>
<accession>A0A1T5J4E6</accession>
<feature type="signal peptide" evidence="1">
    <location>
        <begin position="1"/>
        <end position="19"/>
    </location>
</feature>